<dbReference type="InterPro" id="IPR050640">
    <property type="entry name" value="Bact_2-comp_sensor_kinase"/>
</dbReference>
<evidence type="ECO:0000256" key="1">
    <source>
        <dbReference type="ARBA" id="ARBA00000085"/>
    </source>
</evidence>
<evidence type="ECO:0000256" key="3">
    <source>
        <dbReference type="ARBA" id="ARBA00012438"/>
    </source>
</evidence>
<evidence type="ECO:0000256" key="8">
    <source>
        <dbReference type="ARBA" id="ARBA00022741"/>
    </source>
</evidence>
<evidence type="ECO:0000256" key="5">
    <source>
        <dbReference type="ARBA" id="ARBA00022553"/>
    </source>
</evidence>
<name>A0A2V3Y484_9FIRM</name>
<keyword evidence="10" id="KW-0067">ATP-binding</keyword>
<dbReference type="InterPro" id="IPR003594">
    <property type="entry name" value="HATPase_dom"/>
</dbReference>
<evidence type="ECO:0000256" key="10">
    <source>
        <dbReference type="ARBA" id="ARBA00022840"/>
    </source>
</evidence>
<evidence type="ECO:0000256" key="12">
    <source>
        <dbReference type="ARBA" id="ARBA00023012"/>
    </source>
</evidence>
<dbReference type="SMART" id="SM00304">
    <property type="entry name" value="HAMP"/>
    <property type="match status" value="1"/>
</dbReference>
<dbReference type="Pfam" id="PF06580">
    <property type="entry name" value="His_kinase"/>
    <property type="match status" value="1"/>
</dbReference>
<dbReference type="EMBL" id="QJKD01000009">
    <property type="protein sequence ID" value="PXX51752.1"/>
    <property type="molecule type" value="Genomic_DNA"/>
</dbReference>
<dbReference type="Proteomes" id="UP000248057">
    <property type="component" value="Unassembled WGS sequence"/>
</dbReference>
<dbReference type="InterPro" id="IPR036890">
    <property type="entry name" value="HATPase_C_sf"/>
</dbReference>
<evidence type="ECO:0000256" key="2">
    <source>
        <dbReference type="ARBA" id="ARBA00004651"/>
    </source>
</evidence>
<keyword evidence="11 14" id="KW-1133">Transmembrane helix</keyword>
<dbReference type="GO" id="GO:0000155">
    <property type="term" value="F:phosphorelay sensor kinase activity"/>
    <property type="evidence" value="ECO:0007669"/>
    <property type="project" value="InterPro"/>
</dbReference>
<dbReference type="Gene3D" id="6.10.340.10">
    <property type="match status" value="1"/>
</dbReference>
<gene>
    <name evidence="17" type="ORF">DFR60_109156</name>
</gene>
<keyword evidence="6" id="KW-0808">Transferase</keyword>
<dbReference type="InterPro" id="IPR010559">
    <property type="entry name" value="Sig_transdc_His_kin_internal"/>
</dbReference>
<keyword evidence="9 17" id="KW-0418">Kinase</keyword>
<dbReference type="SUPFAM" id="SSF55874">
    <property type="entry name" value="ATPase domain of HSP90 chaperone/DNA topoisomerase II/histidine kinase"/>
    <property type="match status" value="1"/>
</dbReference>
<evidence type="ECO:0000256" key="11">
    <source>
        <dbReference type="ARBA" id="ARBA00022989"/>
    </source>
</evidence>
<evidence type="ECO:0000259" key="16">
    <source>
        <dbReference type="PROSITE" id="PS50885"/>
    </source>
</evidence>
<dbReference type="GeneID" id="86062793"/>
<feature type="transmembrane region" description="Helical" evidence="14">
    <location>
        <begin position="261"/>
        <end position="284"/>
    </location>
</feature>
<dbReference type="Pfam" id="PF02518">
    <property type="entry name" value="HATPase_c"/>
    <property type="match status" value="1"/>
</dbReference>
<dbReference type="RefSeq" id="WP_110324072.1">
    <property type="nucleotide sequence ID" value="NZ_QJKD01000009.1"/>
</dbReference>
<dbReference type="InterPro" id="IPR003660">
    <property type="entry name" value="HAMP_dom"/>
</dbReference>
<evidence type="ECO:0000313" key="17">
    <source>
        <dbReference type="EMBL" id="PXX51752.1"/>
    </source>
</evidence>
<evidence type="ECO:0000313" key="18">
    <source>
        <dbReference type="Proteomes" id="UP000248057"/>
    </source>
</evidence>
<keyword evidence="4" id="KW-1003">Cell membrane</keyword>
<comment type="catalytic activity">
    <reaction evidence="1">
        <text>ATP + protein L-histidine = ADP + protein N-phospho-L-histidine.</text>
        <dbReference type="EC" id="2.7.13.3"/>
    </reaction>
</comment>
<comment type="caution">
    <text evidence="17">The sequence shown here is derived from an EMBL/GenBank/DDBJ whole genome shotgun (WGS) entry which is preliminary data.</text>
</comment>
<evidence type="ECO:0000256" key="9">
    <source>
        <dbReference type="ARBA" id="ARBA00022777"/>
    </source>
</evidence>
<dbReference type="PROSITE" id="PS50885">
    <property type="entry name" value="HAMP"/>
    <property type="match status" value="1"/>
</dbReference>
<proteinExistence type="predicted"/>
<dbReference type="InterPro" id="IPR005467">
    <property type="entry name" value="His_kinase_dom"/>
</dbReference>
<dbReference type="PANTHER" id="PTHR34220">
    <property type="entry name" value="SENSOR HISTIDINE KINASE YPDA"/>
    <property type="match status" value="1"/>
</dbReference>
<evidence type="ECO:0000256" key="6">
    <source>
        <dbReference type="ARBA" id="ARBA00022679"/>
    </source>
</evidence>
<evidence type="ECO:0000256" key="13">
    <source>
        <dbReference type="ARBA" id="ARBA00023136"/>
    </source>
</evidence>
<feature type="transmembrane region" description="Helical" evidence="14">
    <location>
        <begin position="18"/>
        <end position="37"/>
    </location>
</feature>
<sequence>MRKIETWLGSMNIRKKLIAAYLLFGVLPLVMITIYTYHNTRDYLLERTQKDMTASLKQLTYGIRETVNGYYAIMDQLYINRELLNYLNTNYENQSYEGLFYYTEGLFRNIMALYPDILSISIYSTNETIPEDSYYFYHLKEGQEPEWYQEVQKPGRTMVHEESLIFLTKLNLYETAGNTHIIKIEVSEHAVYQLLMNTSPGTAQLVTDTAGVVVSRYGEEGIANPVTYPGPLMAVSEEIKDFGTAIVLADKKSLLREIRRSAIVIFFRCFVISGIAFICMYAYITCFFRKRVECVREGIGTIGSGDLSHRLPALGTDEIGEIAGWVNGLAERLELVIAASYKKELEIKRMELELLQEQINPHFLYNSLAMLSALAIQHGEENVSDMACSLSDFYRISLNHGKKTLQIGEEIDLLKSYLKVQNARFRDMVRMEFEIEEELLTCETLKLILQPVVENAIRHGRERDQELLVILLRVFLQNDHIFFEIIDDGNGMHPEEVWKIHEDLKNGTGGFGLRNVNARIRQSYGEEYGLSLESEYEFGTKVTIEIPFIKMRG</sequence>
<keyword evidence="18" id="KW-1185">Reference proteome</keyword>
<feature type="domain" description="HAMP" evidence="16">
    <location>
        <begin position="295"/>
        <end position="338"/>
    </location>
</feature>
<dbReference type="SMART" id="SM00387">
    <property type="entry name" value="HATPase_c"/>
    <property type="match status" value="1"/>
</dbReference>
<keyword evidence="5" id="KW-0597">Phosphoprotein</keyword>
<keyword evidence="7 14" id="KW-0812">Transmembrane</keyword>
<keyword evidence="8" id="KW-0547">Nucleotide-binding</keyword>
<dbReference type="PROSITE" id="PS50109">
    <property type="entry name" value="HIS_KIN"/>
    <property type="match status" value="1"/>
</dbReference>
<dbReference type="Gene3D" id="3.30.565.10">
    <property type="entry name" value="Histidine kinase-like ATPase, C-terminal domain"/>
    <property type="match status" value="1"/>
</dbReference>
<evidence type="ECO:0000256" key="7">
    <source>
        <dbReference type="ARBA" id="ARBA00022692"/>
    </source>
</evidence>
<reference evidence="17 18" key="1">
    <citation type="submission" date="2018-05" db="EMBL/GenBank/DDBJ databases">
        <title>Genomic Encyclopedia of Type Strains, Phase IV (KMG-IV): sequencing the most valuable type-strain genomes for metagenomic binning, comparative biology and taxonomic classification.</title>
        <authorList>
            <person name="Goeker M."/>
        </authorList>
    </citation>
    <scope>NUCLEOTIDE SEQUENCE [LARGE SCALE GENOMIC DNA]</scope>
    <source>
        <strain evidence="17 18">DSM 24995</strain>
    </source>
</reference>
<protein>
    <recommendedName>
        <fullName evidence="3">histidine kinase</fullName>
        <ecNumber evidence="3">2.7.13.3</ecNumber>
    </recommendedName>
</protein>
<dbReference type="EC" id="2.7.13.3" evidence="3"/>
<dbReference type="Pfam" id="PF00672">
    <property type="entry name" value="HAMP"/>
    <property type="match status" value="1"/>
</dbReference>
<dbReference type="PANTHER" id="PTHR34220:SF11">
    <property type="entry name" value="SENSOR PROTEIN KINASE HPTS"/>
    <property type="match status" value="1"/>
</dbReference>
<organism evidence="17 18">
    <name type="scientific">Hungatella effluvii</name>
    <dbReference type="NCBI Taxonomy" id="1096246"/>
    <lineage>
        <taxon>Bacteria</taxon>
        <taxon>Bacillati</taxon>
        <taxon>Bacillota</taxon>
        <taxon>Clostridia</taxon>
        <taxon>Lachnospirales</taxon>
        <taxon>Lachnospiraceae</taxon>
        <taxon>Hungatella</taxon>
    </lineage>
</organism>
<accession>A0A2V3Y484</accession>
<comment type="subcellular location">
    <subcellularLocation>
        <location evidence="2">Cell membrane</location>
        <topology evidence="2">Multi-pass membrane protein</topology>
    </subcellularLocation>
</comment>
<dbReference type="GO" id="GO:0005886">
    <property type="term" value="C:plasma membrane"/>
    <property type="evidence" value="ECO:0007669"/>
    <property type="project" value="UniProtKB-SubCell"/>
</dbReference>
<keyword evidence="12" id="KW-0902">Two-component regulatory system</keyword>
<evidence type="ECO:0000256" key="4">
    <source>
        <dbReference type="ARBA" id="ARBA00022475"/>
    </source>
</evidence>
<evidence type="ECO:0000259" key="15">
    <source>
        <dbReference type="PROSITE" id="PS50109"/>
    </source>
</evidence>
<evidence type="ECO:0000256" key="14">
    <source>
        <dbReference type="SAM" id="Phobius"/>
    </source>
</evidence>
<dbReference type="AlphaFoldDB" id="A0A2V3Y484"/>
<feature type="domain" description="Histidine kinase" evidence="15">
    <location>
        <begin position="445"/>
        <end position="550"/>
    </location>
</feature>
<keyword evidence="13 14" id="KW-0472">Membrane</keyword>
<dbReference type="CDD" id="cd06225">
    <property type="entry name" value="HAMP"/>
    <property type="match status" value="1"/>
</dbReference>
<dbReference type="GO" id="GO:0005524">
    <property type="term" value="F:ATP binding"/>
    <property type="evidence" value="ECO:0007669"/>
    <property type="project" value="UniProtKB-KW"/>
</dbReference>